<gene>
    <name evidence="1" type="ORF">METZ01_LOCUS264888</name>
</gene>
<dbReference type="AlphaFoldDB" id="A0A382JI45"/>
<evidence type="ECO:0000313" key="1">
    <source>
        <dbReference type="EMBL" id="SVC12034.1"/>
    </source>
</evidence>
<reference evidence="1" key="1">
    <citation type="submission" date="2018-05" db="EMBL/GenBank/DDBJ databases">
        <authorList>
            <person name="Lanie J.A."/>
            <person name="Ng W.-L."/>
            <person name="Kazmierczak K.M."/>
            <person name="Andrzejewski T.M."/>
            <person name="Davidsen T.M."/>
            <person name="Wayne K.J."/>
            <person name="Tettelin H."/>
            <person name="Glass J.I."/>
            <person name="Rusch D."/>
            <person name="Podicherti R."/>
            <person name="Tsui H.-C.T."/>
            <person name="Winkler M.E."/>
        </authorList>
    </citation>
    <scope>NUCLEOTIDE SEQUENCE</scope>
</reference>
<dbReference type="AntiFam" id="ANF00221">
    <property type="entry name" value="Shadow ORF (opposite ureE)"/>
</dbReference>
<proteinExistence type="predicted"/>
<protein>
    <submittedName>
        <fullName evidence="1">Uncharacterized protein</fullName>
    </submittedName>
</protein>
<sequence length="41" mass="4513">MDVIGAAFGLERSADLRHLSTHSSHHAFDYVVGADKQAFRV</sequence>
<name>A0A382JI45_9ZZZZ</name>
<organism evidence="1">
    <name type="scientific">marine metagenome</name>
    <dbReference type="NCBI Taxonomy" id="408172"/>
    <lineage>
        <taxon>unclassified sequences</taxon>
        <taxon>metagenomes</taxon>
        <taxon>ecological metagenomes</taxon>
    </lineage>
</organism>
<accession>A0A382JI45</accession>
<dbReference type="EMBL" id="UINC01074638">
    <property type="protein sequence ID" value="SVC12034.1"/>
    <property type="molecule type" value="Genomic_DNA"/>
</dbReference>